<dbReference type="EMBL" id="FUWG01000019">
    <property type="protein sequence ID" value="SJZ74140.1"/>
    <property type="molecule type" value="Genomic_DNA"/>
</dbReference>
<dbReference type="InterPro" id="IPR006016">
    <property type="entry name" value="UspA"/>
</dbReference>
<accession>A0A1T4N449</accession>
<gene>
    <name evidence="4" type="ORF">SAMN02745149_02182</name>
</gene>
<proteinExistence type="inferred from homology"/>
<evidence type="ECO:0000313" key="5">
    <source>
        <dbReference type="Proteomes" id="UP000190423"/>
    </source>
</evidence>
<keyword evidence="5" id="KW-1185">Reference proteome</keyword>
<evidence type="ECO:0000256" key="1">
    <source>
        <dbReference type="ARBA" id="ARBA00008791"/>
    </source>
</evidence>
<dbReference type="AlphaFoldDB" id="A0A1T4N449"/>
<dbReference type="Gene3D" id="3.40.50.620">
    <property type="entry name" value="HUPs"/>
    <property type="match status" value="1"/>
</dbReference>
<dbReference type="STRING" id="261392.SAMN02745149_02182"/>
<evidence type="ECO:0000313" key="4">
    <source>
        <dbReference type="EMBL" id="SJZ74140.1"/>
    </source>
</evidence>
<evidence type="ECO:0000259" key="3">
    <source>
        <dbReference type="Pfam" id="PF00582"/>
    </source>
</evidence>
<dbReference type="PANTHER" id="PTHR46268:SF6">
    <property type="entry name" value="UNIVERSAL STRESS PROTEIN UP12"/>
    <property type="match status" value="1"/>
</dbReference>
<keyword evidence="2" id="KW-0472">Membrane</keyword>
<dbReference type="Proteomes" id="UP000190423">
    <property type="component" value="Unassembled WGS sequence"/>
</dbReference>
<keyword evidence="2" id="KW-1133">Transmembrane helix</keyword>
<comment type="similarity">
    <text evidence="1">Belongs to the universal stress protein A family.</text>
</comment>
<feature type="domain" description="UspA" evidence="3">
    <location>
        <begin position="7"/>
        <end position="157"/>
    </location>
</feature>
<sequence>MGKPFLKKILVAINGTHSSVLAAMYGIILAKQYQLKMKVVFVVDTATIKYLANFKFLVSDEKDAYKNDLKKDGQNYLDYVVNLARTKGVKIEPELREGSVSSEVITAADEFGSDLILVGGHNDPGSYIQGNQTKKSSAVTVRNEIVNYAHCPVLVVHKQDVEELFKIS</sequence>
<dbReference type="Pfam" id="PF00582">
    <property type="entry name" value="Usp"/>
    <property type="match status" value="1"/>
</dbReference>
<keyword evidence="2" id="KW-0812">Transmembrane</keyword>
<dbReference type="GeneID" id="78317450"/>
<reference evidence="4 5" key="1">
    <citation type="submission" date="2017-02" db="EMBL/GenBank/DDBJ databases">
        <authorList>
            <person name="Peterson S.W."/>
        </authorList>
    </citation>
    <scope>NUCLEOTIDE SEQUENCE [LARGE SCALE GENOMIC DNA]</scope>
    <source>
        <strain evidence="4 5">ATCC BAA-908</strain>
    </source>
</reference>
<name>A0A1T4N449_TREPO</name>
<dbReference type="SUPFAM" id="SSF52402">
    <property type="entry name" value="Adenine nucleotide alpha hydrolases-like"/>
    <property type="match status" value="1"/>
</dbReference>
<organism evidence="4 5">
    <name type="scientific">Treponema porcinum</name>
    <dbReference type="NCBI Taxonomy" id="261392"/>
    <lineage>
        <taxon>Bacteria</taxon>
        <taxon>Pseudomonadati</taxon>
        <taxon>Spirochaetota</taxon>
        <taxon>Spirochaetia</taxon>
        <taxon>Spirochaetales</taxon>
        <taxon>Treponemataceae</taxon>
        <taxon>Treponema</taxon>
    </lineage>
</organism>
<dbReference type="InterPro" id="IPR014729">
    <property type="entry name" value="Rossmann-like_a/b/a_fold"/>
</dbReference>
<evidence type="ECO:0000256" key="2">
    <source>
        <dbReference type="SAM" id="Phobius"/>
    </source>
</evidence>
<dbReference type="RefSeq" id="WP_078934061.1">
    <property type="nucleotide sequence ID" value="NZ_FUWG01000019.1"/>
</dbReference>
<dbReference type="OrthoDB" id="359872at2"/>
<protein>
    <submittedName>
        <fullName evidence="4">Nucleotide-binding universal stress protein, UspA family</fullName>
    </submittedName>
</protein>
<dbReference type="PANTHER" id="PTHR46268">
    <property type="entry name" value="STRESS RESPONSE PROTEIN NHAX"/>
    <property type="match status" value="1"/>
</dbReference>
<dbReference type="CDD" id="cd00293">
    <property type="entry name" value="USP-like"/>
    <property type="match status" value="1"/>
</dbReference>
<feature type="transmembrane region" description="Helical" evidence="2">
    <location>
        <begin position="6"/>
        <end position="28"/>
    </location>
</feature>